<dbReference type="OrthoDB" id="978531at2"/>
<organism evidence="2 3">
    <name type="scientific">Cnuella takakiae</name>
    <dbReference type="NCBI Taxonomy" id="1302690"/>
    <lineage>
        <taxon>Bacteria</taxon>
        <taxon>Pseudomonadati</taxon>
        <taxon>Bacteroidota</taxon>
        <taxon>Chitinophagia</taxon>
        <taxon>Chitinophagales</taxon>
        <taxon>Chitinophagaceae</taxon>
        <taxon>Cnuella</taxon>
    </lineage>
</organism>
<evidence type="ECO:0000313" key="2">
    <source>
        <dbReference type="EMBL" id="SHF69121.1"/>
    </source>
</evidence>
<protein>
    <recommendedName>
        <fullName evidence="4">Lipoprotein</fullName>
    </recommendedName>
</protein>
<evidence type="ECO:0000313" key="3">
    <source>
        <dbReference type="Proteomes" id="UP000184368"/>
    </source>
</evidence>
<dbReference type="RefSeq" id="WP_073044530.1">
    <property type="nucleotide sequence ID" value="NZ_FQUO01000011.1"/>
</dbReference>
<name>A0A1M5DQJ3_9BACT</name>
<accession>A0A1M5DQJ3</accession>
<evidence type="ECO:0008006" key="4">
    <source>
        <dbReference type="Google" id="ProtNLM"/>
    </source>
</evidence>
<feature type="chain" id="PRO_5012883617" description="Lipoprotein" evidence="1">
    <location>
        <begin position="21"/>
        <end position="258"/>
    </location>
</feature>
<feature type="signal peptide" evidence="1">
    <location>
        <begin position="1"/>
        <end position="20"/>
    </location>
</feature>
<gene>
    <name evidence="2" type="ORF">SAMN05444008_11139</name>
</gene>
<proteinExistence type="predicted"/>
<sequence>MKKIASFLLLLLLFVTGCIDSDEEIAVNRDGSGVYSVKMDMSGMMDMLKELQGMAEKEADSSGAKPGAMLPDKPVDTTIRFSDMPASAEGVSEADKALLREGTLHMVMNMQEGQFKMDMRLPFKRPEDLVAIQGLMQRNGGIMGNMMKGLGPDAPTQEGMPDYNSIFDFTFKDGLLERKVNPERLKAFQENFQSDQMKEASAMFGESSIKTAIRLPRKIKKVEGPGAKPGTDNQTVLISSTLGQVLENPNALTFRVEY</sequence>
<dbReference type="Proteomes" id="UP000184368">
    <property type="component" value="Unassembled WGS sequence"/>
</dbReference>
<dbReference type="STRING" id="1302690.BUE76_19995"/>
<reference evidence="2 3" key="1">
    <citation type="submission" date="2016-11" db="EMBL/GenBank/DDBJ databases">
        <authorList>
            <person name="Jaros S."/>
            <person name="Januszkiewicz K."/>
            <person name="Wedrychowicz H."/>
        </authorList>
    </citation>
    <scope>NUCLEOTIDE SEQUENCE [LARGE SCALE GENOMIC DNA]</scope>
    <source>
        <strain evidence="2 3">DSM 26897</strain>
    </source>
</reference>
<evidence type="ECO:0000256" key="1">
    <source>
        <dbReference type="SAM" id="SignalP"/>
    </source>
</evidence>
<keyword evidence="1" id="KW-0732">Signal</keyword>
<dbReference type="EMBL" id="FQUO01000011">
    <property type="protein sequence ID" value="SHF69121.1"/>
    <property type="molecule type" value="Genomic_DNA"/>
</dbReference>
<keyword evidence="3" id="KW-1185">Reference proteome</keyword>
<dbReference type="PROSITE" id="PS51257">
    <property type="entry name" value="PROKAR_LIPOPROTEIN"/>
    <property type="match status" value="1"/>
</dbReference>
<dbReference type="AlphaFoldDB" id="A0A1M5DQJ3"/>